<accession>A0A3N2DXR9</accession>
<reference evidence="5 6" key="1">
    <citation type="submission" date="2018-11" db="EMBL/GenBank/DDBJ databases">
        <title>Genomic Encyclopedia of Type Strains, Phase IV (KMG-IV): sequencing the most valuable type-strain genomes for metagenomic binning, comparative biology and taxonomic classification.</title>
        <authorList>
            <person name="Goeker M."/>
        </authorList>
    </citation>
    <scope>NUCLEOTIDE SEQUENCE [LARGE SCALE GENOMIC DNA]</scope>
    <source>
        <strain evidence="5 6">DSM 100316</strain>
    </source>
</reference>
<dbReference type="SMART" id="SM00342">
    <property type="entry name" value="HTH_ARAC"/>
    <property type="match status" value="1"/>
</dbReference>
<dbReference type="RefSeq" id="WP_148059265.1">
    <property type="nucleotide sequence ID" value="NZ_RKHR01000003.1"/>
</dbReference>
<evidence type="ECO:0000256" key="1">
    <source>
        <dbReference type="ARBA" id="ARBA00023015"/>
    </source>
</evidence>
<dbReference type="Proteomes" id="UP000275394">
    <property type="component" value="Unassembled WGS sequence"/>
</dbReference>
<dbReference type="PANTHER" id="PTHR47894">
    <property type="entry name" value="HTH-TYPE TRANSCRIPTIONAL REGULATOR GADX"/>
    <property type="match status" value="1"/>
</dbReference>
<proteinExistence type="predicted"/>
<dbReference type="AlphaFoldDB" id="A0A3N2DXR9"/>
<organism evidence="5 6">
    <name type="scientific">Sinobacterium caligoides</name>
    <dbReference type="NCBI Taxonomy" id="933926"/>
    <lineage>
        <taxon>Bacteria</taxon>
        <taxon>Pseudomonadati</taxon>
        <taxon>Pseudomonadota</taxon>
        <taxon>Gammaproteobacteria</taxon>
        <taxon>Cellvibrionales</taxon>
        <taxon>Spongiibacteraceae</taxon>
        <taxon>Sinobacterium</taxon>
    </lineage>
</organism>
<dbReference type="Pfam" id="PF12833">
    <property type="entry name" value="HTH_18"/>
    <property type="match status" value="1"/>
</dbReference>
<name>A0A3N2DXR9_9GAMM</name>
<dbReference type="GO" id="GO:0000976">
    <property type="term" value="F:transcription cis-regulatory region binding"/>
    <property type="evidence" value="ECO:0007669"/>
    <property type="project" value="TreeGrafter"/>
</dbReference>
<dbReference type="EMBL" id="RKHR01000003">
    <property type="protein sequence ID" value="ROS04608.1"/>
    <property type="molecule type" value="Genomic_DNA"/>
</dbReference>
<protein>
    <submittedName>
        <fullName evidence="5">AraC-like DNA-binding protein</fullName>
    </submittedName>
</protein>
<sequence>MPKPMPSRYALSLLKMLQSEEDRQQVLLQVGVSLSELQSCEFSSCKTYCELFIAIVHKLQHQLHGEDANELSRLSNYRLILMSMVEAKTLGDAIIRLTGFFRRLGADGSQCRLITNGDTATLRFDYARPISDEQHLWSAEMFSMDRLNWLPGTLGIIINLWIWHRFCSWLIGDYLPPTKVSVQTPCSGSKAAGYQALFNNAISFAEEGCSISFDARFLQRSIVQNEKSTAQLLSTFPYELIIVDQKYASIEQRIRSMIGNDFSRPMPAAETIAERLSIGVATLHRRLQKQGTSYQTIKDQCRFQAAQDFLHDGETPIKIIAQQLNYSDVSTFHRAFKKWSGLSPAQFRGTLN</sequence>
<gene>
    <name evidence="5" type="ORF">EDC56_0114</name>
</gene>
<dbReference type="SUPFAM" id="SSF46689">
    <property type="entry name" value="Homeodomain-like"/>
    <property type="match status" value="1"/>
</dbReference>
<dbReference type="GO" id="GO:0003700">
    <property type="term" value="F:DNA-binding transcription factor activity"/>
    <property type="evidence" value="ECO:0007669"/>
    <property type="project" value="InterPro"/>
</dbReference>
<evidence type="ECO:0000259" key="4">
    <source>
        <dbReference type="PROSITE" id="PS01124"/>
    </source>
</evidence>
<dbReference type="Pfam" id="PF12625">
    <property type="entry name" value="Arabinose_bd"/>
    <property type="match status" value="1"/>
</dbReference>
<evidence type="ECO:0000313" key="6">
    <source>
        <dbReference type="Proteomes" id="UP000275394"/>
    </source>
</evidence>
<comment type="caution">
    <text evidence="5">The sequence shown here is derived from an EMBL/GenBank/DDBJ whole genome shotgun (WGS) entry which is preliminary data.</text>
</comment>
<feature type="domain" description="HTH araC/xylS-type" evidence="4">
    <location>
        <begin position="252"/>
        <end position="350"/>
    </location>
</feature>
<dbReference type="GO" id="GO:0005829">
    <property type="term" value="C:cytosol"/>
    <property type="evidence" value="ECO:0007669"/>
    <property type="project" value="TreeGrafter"/>
</dbReference>
<dbReference type="InterPro" id="IPR009057">
    <property type="entry name" value="Homeodomain-like_sf"/>
</dbReference>
<keyword evidence="2 5" id="KW-0238">DNA-binding</keyword>
<dbReference type="InterPro" id="IPR018060">
    <property type="entry name" value="HTH_AraC"/>
</dbReference>
<evidence type="ECO:0000313" key="5">
    <source>
        <dbReference type="EMBL" id="ROS04608.1"/>
    </source>
</evidence>
<evidence type="ECO:0000256" key="2">
    <source>
        <dbReference type="ARBA" id="ARBA00023125"/>
    </source>
</evidence>
<keyword evidence="6" id="KW-1185">Reference proteome</keyword>
<keyword evidence="3" id="KW-0804">Transcription</keyword>
<dbReference type="Gene3D" id="1.10.10.60">
    <property type="entry name" value="Homeodomain-like"/>
    <property type="match status" value="1"/>
</dbReference>
<dbReference type="PANTHER" id="PTHR47894:SF1">
    <property type="entry name" value="HTH-TYPE TRANSCRIPTIONAL REGULATOR VQSM"/>
    <property type="match status" value="1"/>
</dbReference>
<evidence type="ECO:0000256" key="3">
    <source>
        <dbReference type="ARBA" id="ARBA00023163"/>
    </source>
</evidence>
<dbReference type="OrthoDB" id="6816069at2"/>
<keyword evidence="1" id="KW-0805">Transcription regulation</keyword>
<dbReference type="InterPro" id="IPR032687">
    <property type="entry name" value="AraC-type_N"/>
</dbReference>
<dbReference type="PROSITE" id="PS01124">
    <property type="entry name" value="HTH_ARAC_FAMILY_2"/>
    <property type="match status" value="1"/>
</dbReference>